<keyword evidence="3" id="KW-1185">Reference proteome</keyword>
<feature type="compositionally biased region" description="Polar residues" evidence="1">
    <location>
        <begin position="101"/>
        <end position="117"/>
    </location>
</feature>
<feature type="compositionally biased region" description="Low complexity" evidence="1">
    <location>
        <begin position="69"/>
        <end position="78"/>
    </location>
</feature>
<comment type="caution">
    <text evidence="2">The sequence shown here is derived from an EMBL/GenBank/DDBJ whole genome shotgun (WGS) entry which is preliminary data.</text>
</comment>
<accession>A0A4T0FLI5</accession>
<dbReference type="EMBL" id="SPNW01000030">
    <property type="protein sequence ID" value="TIA89118.1"/>
    <property type="molecule type" value="Genomic_DNA"/>
</dbReference>
<gene>
    <name evidence="2" type="ORF">E3P99_02210</name>
</gene>
<proteinExistence type="predicted"/>
<evidence type="ECO:0000256" key="1">
    <source>
        <dbReference type="SAM" id="MobiDB-lite"/>
    </source>
</evidence>
<dbReference type="Proteomes" id="UP000310189">
    <property type="component" value="Unassembled WGS sequence"/>
</dbReference>
<organism evidence="2 3">
    <name type="scientific">Wallemia hederae</name>
    <dbReference type="NCBI Taxonomy" id="1540922"/>
    <lineage>
        <taxon>Eukaryota</taxon>
        <taxon>Fungi</taxon>
        <taxon>Dikarya</taxon>
        <taxon>Basidiomycota</taxon>
        <taxon>Wallemiomycotina</taxon>
        <taxon>Wallemiomycetes</taxon>
        <taxon>Wallemiales</taxon>
        <taxon>Wallemiaceae</taxon>
        <taxon>Wallemia</taxon>
    </lineage>
</organism>
<protein>
    <submittedName>
        <fullName evidence="2">Uncharacterized protein</fullName>
    </submittedName>
</protein>
<evidence type="ECO:0000313" key="3">
    <source>
        <dbReference type="Proteomes" id="UP000310189"/>
    </source>
</evidence>
<evidence type="ECO:0000313" key="2">
    <source>
        <dbReference type="EMBL" id="TIA89118.1"/>
    </source>
</evidence>
<feature type="compositionally biased region" description="Polar residues" evidence="1">
    <location>
        <begin position="35"/>
        <end position="56"/>
    </location>
</feature>
<sequence length="117" mass="11549">MDVDELIGSLKESHVGEHELDIQAIRKQLIQTICPSGSTTNSTHNNATPLSTPKLKSSQLAAAGGGGNAATAAVSGSSEQAGVSAVDNGGNGGSSGGLLFTGNSQPVQPVSTSTFGL</sequence>
<reference evidence="2 3" key="1">
    <citation type="submission" date="2019-03" db="EMBL/GenBank/DDBJ databases">
        <title>Sequencing 23 genomes of Wallemia ichthyophaga.</title>
        <authorList>
            <person name="Gostincar C."/>
        </authorList>
    </citation>
    <scope>NUCLEOTIDE SEQUENCE [LARGE SCALE GENOMIC DNA]</scope>
    <source>
        <strain evidence="2 3">EXF-5753</strain>
    </source>
</reference>
<name>A0A4T0FLI5_9BASI</name>
<dbReference type="AlphaFoldDB" id="A0A4T0FLI5"/>
<feature type="region of interest" description="Disordered" evidence="1">
    <location>
        <begin position="35"/>
        <end position="117"/>
    </location>
</feature>